<dbReference type="PANTHER" id="PTHR12697">
    <property type="entry name" value="PBS LYASE HEAT-LIKE PROTEIN"/>
    <property type="match status" value="1"/>
</dbReference>
<evidence type="ECO:0000256" key="1">
    <source>
        <dbReference type="ARBA" id="ARBA00022549"/>
    </source>
</evidence>
<dbReference type="SMART" id="SM00567">
    <property type="entry name" value="EZ_HEAT"/>
    <property type="match status" value="5"/>
</dbReference>
<dbReference type="GO" id="GO:0016491">
    <property type="term" value="F:oxidoreductase activity"/>
    <property type="evidence" value="ECO:0007669"/>
    <property type="project" value="TreeGrafter"/>
</dbReference>
<keyword evidence="2" id="KW-0677">Repeat</keyword>
<dbReference type="Pfam" id="PF02985">
    <property type="entry name" value="HEAT"/>
    <property type="match status" value="1"/>
</dbReference>
<dbReference type="PANTHER" id="PTHR12697:SF5">
    <property type="entry name" value="DEOXYHYPUSINE HYDROXYLASE"/>
    <property type="match status" value="1"/>
</dbReference>
<dbReference type="Proteomes" id="UP000017396">
    <property type="component" value="Chromosome"/>
</dbReference>
<sequence length="219" mass="23377">MDELIEAEPYALEVVDSPPDIEQLLSDLISGDVTRRMLAARAFSEIQDERSVPALIDLLADDCPLVRVSAAYALGRNPCPAAVEPLIATLLQDWNGYVRKGLVWALGNCQDARAFDSLVDALVTDIPAVQLWAASALGQLGDPRAVAPLATALKADPVAVVRSNCAWALGKLGDKEAGVPALLSALDDDDLSVQQDVREALNTLGYHYETDAADPFEIA</sequence>
<dbReference type="RefSeq" id="WP_023172991.1">
    <property type="nucleotide sequence ID" value="NC_022600.1"/>
</dbReference>
<evidence type="ECO:0000313" key="5">
    <source>
        <dbReference type="Proteomes" id="UP000017396"/>
    </source>
</evidence>
<dbReference type="InterPro" id="IPR011989">
    <property type="entry name" value="ARM-like"/>
</dbReference>
<dbReference type="InterPro" id="IPR000357">
    <property type="entry name" value="HEAT"/>
</dbReference>
<dbReference type="InterPro" id="IPR004155">
    <property type="entry name" value="PBS_lyase_HEAT"/>
</dbReference>
<dbReference type="Gene3D" id="1.25.10.10">
    <property type="entry name" value="Leucine-rich Repeat Variant"/>
    <property type="match status" value="2"/>
</dbReference>
<dbReference type="GO" id="GO:0030089">
    <property type="term" value="C:phycobilisome"/>
    <property type="evidence" value="ECO:0007669"/>
    <property type="project" value="UniProtKB-KW"/>
</dbReference>
<keyword evidence="1" id="KW-0042">Antenna complex</keyword>
<keyword evidence="4" id="KW-0456">Lyase</keyword>
<dbReference type="Pfam" id="PF13646">
    <property type="entry name" value="HEAT_2"/>
    <property type="match status" value="1"/>
</dbReference>
<keyword evidence="5" id="KW-1185">Reference proteome</keyword>
<dbReference type="EMBL" id="CP003587">
    <property type="protein sequence ID" value="AGY57876.1"/>
    <property type="molecule type" value="Genomic_DNA"/>
</dbReference>
<reference evidence="4 5" key="1">
    <citation type="journal article" date="2013" name="PLoS ONE">
        <title>Cultivation and Complete Genome Sequencing of Gloeobacter kilaueensis sp. nov., from a Lava Cave in Kilauea Caldera, Hawai'i.</title>
        <authorList>
            <person name="Saw J.H."/>
            <person name="Schatz M."/>
            <person name="Brown M.V."/>
            <person name="Kunkel D.D."/>
            <person name="Foster J.S."/>
            <person name="Shick H."/>
            <person name="Christensen S."/>
            <person name="Hou S."/>
            <person name="Wan X."/>
            <person name="Donachie S.P."/>
        </authorList>
    </citation>
    <scope>NUCLEOTIDE SEQUENCE [LARGE SCALE GENOMIC DNA]</scope>
    <source>
        <strain evidence="5">JS</strain>
    </source>
</reference>
<dbReference type="HOGENOM" id="CLU_1106290_0_0_3"/>
<evidence type="ECO:0000256" key="2">
    <source>
        <dbReference type="ARBA" id="ARBA00022737"/>
    </source>
</evidence>
<dbReference type="OrthoDB" id="9784717at2"/>
<name>U5QG31_GLOK1</name>
<gene>
    <name evidence="4" type="ORF">GKIL_1630</name>
</gene>
<protein>
    <submittedName>
        <fullName evidence="4">Lyase</fullName>
    </submittedName>
</protein>
<organism evidence="4 5">
    <name type="scientific">Gloeobacter kilaueensis (strain ATCC BAA-2537 / CCAP 1431/1 / ULC 316 / JS1)</name>
    <dbReference type="NCBI Taxonomy" id="1183438"/>
    <lineage>
        <taxon>Bacteria</taxon>
        <taxon>Bacillati</taxon>
        <taxon>Cyanobacteriota</taxon>
        <taxon>Cyanophyceae</taxon>
        <taxon>Gloeobacterales</taxon>
        <taxon>Gloeobacteraceae</taxon>
        <taxon>Gloeobacter</taxon>
    </lineage>
</organism>
<evidence type="ECO:0000256" key="3">
    <source>
        <dbReference type="ARBA" id="ARBA00022738"/>
    </source>
</evidence>
<dbReference type="STRING" id="1183438.GKIL_1630"/>
<proteinExistence type="predicted"/>
<dbReference type="eggNOG" id="COG1413">
    <property type="taxonomic scope" value="Bacteria"/>
</dbReference>
<dbReference type="SUPFAM" id="SSF48371">
    <property type="entry name" value="ARM repeat"/>
    <property type="match status" value="1"/>
</dbReference>
<evidence type="ECO:0000313" key="4">
    <source>
        <dbReference type="EMBL" id="AGY57876.1"/>
    </source>
</evidence>
<dbReference type="PATRIC" id="fig|1183438.3.peg.1604"/>
<accession>U5QG31</accession>
<keyword evidence="3" id="KW-0605">Phycobilisome</keyword>
<dbReference type="AlphaFoldDB" id="U5QG31"/>
<dbReference type="KEGG" id="glj:GKIL_1630"/>
<dbReference type="InterPro" id="IPR016024">
    <property type="entry name" value="ARM-type_fold"/>
</dbReference>
<dbReference type="GO" id="GO:0016829">
    <property type="term" value="F:lyase activity"/>
    <property type="evidence" value="ECO:0007669"/>
    <property type="project" value="UniProtKB-KW"/>
</dbReference>